<dbReference type="GO" id="GO:0005829">
    <property type="term" value="C:cytosol"/>
    <property type="evidence" value="ECO:0007669"/>
    <property type="project" value="TreeGrafter"/>
</dbReference>
<comment type="similarity">
    <text evidence="1 7">Belongs to the GcvT family.</text>
</comment>
<dbReference type="STRING" id="638303.Thal_0181"/>
<dbReference type="RefSeq" id="WP_012991224.1">
    <property type="nucleotide sequence ID" value="NC_013894.1"/>
</dbReference>
<dbReference type="OrthoDB" id="9774591at2"/>
<feature type="domain" description="GCVT N-terminal" evidence="9">
    <location>
        <begin position="6"/>
        <end position="247"/>
    </location>
</feature>
<dbReference type="Gene3D" id="3.30.70.1400">
    <property type="entry name" value="Aminomethyltransferase beta-barrel domains"/>
    <property type="match status" value="1"/>
</dbReference>
<dbReference type="Pfam" id="PF01571">
    <property type="entry name" value="GCV_T"/>
    <property type="match status" value="1"/>
</dbReference>
<feature type="domain" description="Aminomethyltransferase C-terminal" evidence="10">
    <location>
        <begin position="262"/>
        <end position="339"/>
    </location>
</feature>
<keyword evidence="12" id="KW-1185">Reference proteome</keyword>
<dbReference type="NCBIfam" id="TIGR00528">
    <property type="entry name" value="gcvT"/>
    <property type="match status" value="1"/>
</dbReference>
<comment type="function">
    <text evidence="7">The glycine cleavage system catalyzes the degradation of glycine.</text>
</comment>
<dbReference type="NCBIfam" id="NF001567">
    <property type="entry name" value="PRK00389.1"/>
    <property type="match status" value="1"/>
</dbReference>
<accession>D3SNT0</accession>
<feature type="binding site" evidence="8">
    <location>
        <position position="185"/>
    </location>
    <ligand>
        <name>substrate</name>
    </ligand>
</feature>
<evidence type="ECO:0000256" key="6">
    <source>
        <dbReference type="ARBA" id="ARBA00047665"/>
    </source>
</evidence>
<dbReference type="InterPro" id="IPR029043">
    <property type="entry name" value="GcvT/YgfZ_C"/>
</dbReference>
<dbReference type="InterPro" id="IPR027266">
    <property type="entry name" value="TrmE/GcvT-like"/>
</dbReference>
<dbReference type="Proteomes" id="UP000002043">
    <property type="component" value="Chromosome"/>
</dbReference>
<dbReference type="Gene3D" id="3.30.1360.120">
    <property type="entry name" value="Probable tRNA modification gtpase trme, domain 1"/>
    <property type="match status" value="1"/>
</dbReference>
<dbReference type="AlphaFoldDB" id="D3SNT0"/>
<evidence type="ECO:0000259" key="10">
    <source>
        <dbReference type="Pfam" id="PF08669"/>
    </source>
</evidence>
<evidence type="ECO:0000256" key="1">
    <source>
        <dbReference type="ARBA" id="ARBA00008609"/>
    </source>
</evidence>
<evidence type="ECO:0000256" key="5">
    <source>
        <dbReference type="ARBA" id="ARBA00031395"/>
    </source>
</evidence>
<dbReference type="EC" id="2.1.2.10" evidence="2 7"/>
<dbReference type="InterPro" id="IPR006223">
    <property type="entry name" value="GcvT"/>
</dbReference>
<evidence type="ECO:0000313" key="12">
    <source>
        <dbReference type="Proteomes" id="UP000002043"/>
    </source>
</evidence>
<dbReference type="PIRSF" id="PIRSF006487">
    <property type="entry name" value="GcvT"/>
    <property type="match status" value="1"/>
</dbReference>
<dbReference type="InterPro" id="IPR013977">
    <property type="entry name" value="GcvT_C"/>
</dbReference>
<evidence type="ECO:0000256" key="7">
    <source>
        <dbReference type="HAMAP-Rule" id="MF_00259"/>
    </source>
</evidence>
<dbReference type="Gene3D" id="4.10.1250.10">
    <property type="entry name" value="Aminomethyltransferase fragment"/>
    <property type="match status" value="1"/>
</dbReference>
<evidence type="ECO:0000259" key="9">
    <source>
        <dbReference type="Pfam" id="PF01571"/>
    </source>
</evidence>
<protein>
    <recommendedName>
        <fullName evidence="2 7">Aminomethyltransferase</fullName>
        <ecNumber evidence="2 7">2.1.2.10</ecNumber>
    </recommendedName>
    <alternativeName>
        <fullName evidence="5 7">Glycine cleavage system T protein</fullName>
    </alternativeName>
</protein>
<dbReference type="Gene3D" id="2.40.30.110">
    <property type="entry name" value="Aminomethyltransferase beta-barrel domains"/>
    <property type="match status" value="1"/>
</dbReference>
<dbReference type="InterPro" id="IPR028896">
    <property type="entry name" value="GcvT/YgfZ/DmdA"/>
</dbReference>
<name>D3SNT0_THEAH</name>
<sequence>MRRTPLYPLHRELKARFFSFAGYEMPLQYTSILEEAKVVREGAGVFDVSHMGRLYVKGKNSLVLLEKLTTRQVEKLRVGKVQYNLISNPEGGIKDDVTIYRLDEDVFMICVNAINREKIVNWFSQNQLEVEDVTEKTVQIALQGKTSSQILSKFFPIDDIRYYHFKVVDSFLVSRTGYTGEDGFEIYAPVEEGKELWSELVKWCPPCGLGARDVLRIEAGLVLYGHEISETISPLEAGLERYVSFQKEFIGKEAMLSKEVRRRLYGLKLLQKGVPREGSRIFLDGKEIGVVSSGSFSPVLNRGIALAFVDKEFLKEGLRVKVVSGNRELDAVLKAPPFVRKGS</sequence>
<dbReference type="GO" id="GO:0005960">
    <property type="term" value="C:glycine cleavage complex"/>
    <property type="evidence" value="ECO:0007669"/>
    <property type="project" value="InterPro"/>
</dbReference>
<dbReference type="KEGG" id="tal:Thal_0181"/>
<dbReference type="InterPro" id="IPR022903">
    <property type="entry name" value="GcvT_bac"/>
</dbReference>
<dbReference type="Pfam" id="PF08669">
    <property type="entry name" value="GCV_T_C"/>
    <property type="match status" value="1"/>
</dbReference>
<dbReference type="SUPFAM" id="SSF101790">
    <property type="entry name" value="Aminomethyltransferase beta-barrel domain"/>
    <property type="match status" value="1"/>
</dbReference>
<dbReference type="HAMAP" id="MF_00259">
    <property type="entry name" value="GcvT"/>
    <property type="match status" value="1"/>
</dbReference>
<reference evidence="12" key="1">
    <citation type="journal article" date="2010" name="Stand. Genomic Sci.">
        <title>Complete genome sequence of Thermocrinis albus type strain (HI 11/12T).</title>
        <authorList>
            <person name="Wirth R."/>
            <person name="Sikorski J."/>
            <person name="Brambilla E."/>
            <person name="Misra M."/>
            <person name="Lapidus A."/>
            <person name="Copeland A."/>
            <person name="Nolan M."/>
            <person name="Lucas S."/>
            <person name="Chen F."/>
            <person name="Tice H."/>
            <person name="Cheng J.F."/>
            <person name="Han C."/>
            <person name="Detter J.C."/>
            <person name="Tapia R."/>
            <person name="Bruce D."/>
            <person name="Goodwin L."/>
            <person name="Pitluck S."/>
            <person name="Pati A."/>
            <person name="Anderson I."/>
            <person name="Ivanova N."/>
            <person name="Mavromatis K."/>
            <person name="Mikhailova N."/>
            <person name="Chen A."/>
            <person name="Palaniappan K."/>
            <person name="Bilek Y."/>
            <person name="Hader T."/>
            <person name="Land M."/>
            <person name="Hauser L."/>
            <person name="Chang Y.J."/>
            <person name="Jeffries C.D."/>
            <person name="Tindall B.J."/>
            <person name="Rohde M."/>
            <person name="Goker M."/>
            <person name="Bristow J."/>
            <person name="Eisen J.A."/>
            <person name="Markowitz V."/>
            <person name="Hugenholtz P."/>
            <person name="Kyrpides N.C."/>
            <person name="Klenk H.P."/>
        </authorList>
    </citation>
    <scope>NUCLEOTIDE SEQUENCE [LARGE SCALE GENOMIC DNA]</scope>
    <source>
        <strain evidence="12">DSM 14484 / JCM 11386 / HI 11/12</strain>
    </source>
</reference>
<proteinExistence type="inferred from homology"/>
<comment type="subunit">
    <text evidence="7">The glycine cleavage system is composed of four proteins: P, T, L and H.</text>
</comment>
<organism evidence="11 12">
    <name type="scientific">Thermocrinis albus (strain DSM 14484 / JCM 11386 / HI 11/12)</name>
    <dbReference type="NCBI Taxonomy" id="638303"/>
    <lineage>
        <taxon>Bacteria</taxon>
        <taxon>Pseudomonadati</taxon>
        <taxon>Aquificota</taxon>
        <taxon>Aquificia</taxon>
        <taxon>Aquificales</taxon>
        <taxon>Aquificaceae</taxon>
        <taxon>Thermocrinis</taxon>
    </lineage>
</organism>
<comment type="catalytic activity">
    <reaction evidence="6 7">
        <text>N(6)-[(R)-S(8)-aminomethyldihydrolipoyl]-L-lysyl-[protein] + (6S)-5,6,7,8-tetrahydrofolate = N(6)-[(R)-dihydrolipoyl]-L-lysyl-[protein] + (6R)-5,10-methylene-5,6,7,8-tetrahydrofolate + NH4(+)</text>
        <dbReference type="Rhea" id="RHEA:16945"/>
        <dbReference type="Rhea" id="RHEA-COMP:10475"/>
        <dbReference type="Rhea" id="RHEA-COMP:10492"/>
        <dbReference type="ChEBI" id="CHEBI:15636"/>
        <dbReference type="ChEBI" id="CHEBI:28938"/>
        <dbReference type="ChEBI" id="CHEBI:57453"/>
        <dbReference type="ChEBI" id="CHEBI:83100"/>
        <dbReference type="ChEBI" id="CHEBI:83143"/>
        <dbReference type="EC" id="2.1.2.10"/>
    </reaction>
</comment>
<dbReference type="SUPFAM" id="SSF103025">
    <property type="entry name" value="Folate-binding domain"/>
    <property type="match status" value="1"/>
</dbReference>
<dbReference type="PANTHER" id="PTHR43757">
    <property type="entry name" value="AMINOMETHYLTRANSFERASE"/>
    <property type="match status" value="1"/>
</dbReference>
<evidence type="ECO:0000256" key="8">
    <source>
        <dbReference type="PIRSR" id="PIRSR006487-1"/>
    </source>
</evidence>
<dbReference type="EMBL" id="CP001931">
    <property type="protein sequence ID" value="ADC88817.1"/>
    <property type="molecule type" value="Genomic_DNA"/>
</dbReference>
<evidence type="ECO:0000256" key="3">
    <source>
        <dbReference type="ARBA" id="ARBA00022576"/>
    </source>
</evidence>
<dbReference type="PANTHER" id="PTHR43757:SF2">
    <property type="entry name" value="AMINOMETHYLTRANSFERASE, MITOCHONDRIAL"/>
    <property type="match status" value="1"/>
</dbReference>
<dbReference type="GO" id="GO:0008483">
    <property type="term" value="F:transaminase activity"/>
    <property type="evidence" value="ECO:0007669"/>
    <property type="project" value="UniProtKB-KW"/>
</dbReference>
<dbReference type="GO" id="GO:0004047">
    <property type="term" value="F:aminomethyltransferase activity"/>
    <property type="evidence" value="ECO:0007669"/>
    <property type="project" value="UniProtKB-UniRule"/>
</dbReference>
<gene>
    <name evidence="7" type="primary">gcvT</name>
    <name evidence="11" type="ordered locus">Thal_0181</name>
</gene>
<evidence type="ECO:0000256" key="2">
    <source>
        <dbReference type="ARBA" id="ARBA00012616"/>
    </source>
</evidence>
<dbReference type="HOGENOM" id="CLU_007884_10_2_0"/>
<evidence type="ECO:0000313" key="11">
    <source>
        <dbReference type="EMBL" id="ADC88817.1"/>
    </source>
</evidence>
<keyword evidence="3 7" id="KW-0032">Aminotransferase</keyword>
<evidence type="ECO:0000256" key="4">
    <source>
        <dbReference type="ARBA" id="ARBA00022679"/>
    </source>
</evidence>
<keyword evidence="4 7" id="KW-0808">Transferase</keyword>
<dbReference type="GO" id="GO:0019464">
    <property type="term" value="P:glycine decarboxylation via glycine cleavage system"/>
    <property type="evidence" value="ECO:0007669"/>
    <property type="project" value="UniProtKB-UniRule"/>
</dbReference>
<dbReference type="InterPro" id="IPR006222">
    <property type="entry name" value="GCVT_N"/>
</dbReference>
<dbReference type="eggNOG" id="COG0404">
    <property type="taxonomic scope" value="Bacteria"/>
</dbReference>